<keyword evidence="2" id="KW-1185">Reference proteome</keyword>
<evidence type="ECO:0000313" key="1">
    <source>
        <dbReference type="EMBL" id="KAJ0969836.1"/>
    </source>
</evidence>
<comment type="caution">
    <text evidence="1">The sequence shown here is derived from an EMBL/GenBank/DDBJ whole genome shotgun (WGS) entry which is preliminary data.</text>
</comment>
<gene>
    <name evidence="1" type="ORF">J5N97_022713</name>
</gene>
<reference evidence="1" key="2">
    <citation type="journal article" date="2022" name="Hortic Res">
        <title>The genome of Dioscorea zingiberensis sheds light on the biosynthesis, origin and evolution of the medicinally important diosgenin saponins.</title>
        <authorList>
            <person name="Li Y."/>
            <person name="Tan C."/>
            <person name="Li Z."/>
            <person name="Guo J."/>
            <person name="Li S."/>
            <person name="Chen X."/>
            <person name="Wang C."/>
            <person name="Dai X."/>
            <person name="Yang H."/>
            <person name="Song W."/>
            <person name="Hou L."/>
            <person name="Xu J."/>
            <person name="Tong Z."/>
            <person name="Xu A."/>
            <person name="Yuan X."/>
            <person name="Wang W."/>
            <person name="Yang Q."/>
            <person name="Chen L."/>
            <person name="Sun Z."/>
            <person name="Wang K."/>
            <person name="Pan B."/>
            <person name="Chen J."/>
            <person name="Bao Y."/>
            <person name="Liu F."/>
            <person name="Qi X."/>
            <person name="Gang D.R."/>
            <person name="Wen J."/>
            <person name="Li J."/>
        </authorList>
    </citation>
    <scope>NUCLEOTIDE SEQUENCE</scope>
    <source>
        <strain evidence="1">Dzin_1.0</strain>
    </source>
</reference>
<accession>A0A9D5CB33</accession>
<organism evidence="1 2">
    <name type="scientific">Dioscorea zingiberensis</name>
    <dbReference type="NCBI Taxonomy" id="325984"/>
    <lineage>
        <taxon>Eukaryota</taxon>
        <taxon>Viridiplantae</taxon>
        <taxon>Streptophyta</taxon>
        <taxon>Embryophyta</taxon>
        <taxon>Tracheophyta</taxon>
        <taxon>Spermatophyta</taxon>
        <taxon>Magnoliopsida</taxon>
        <taxon>Liliopsida</taxon>
        <taxon>Dioscoreales</taxon>
        <taxon>Dioscoreaceae</taxon>
        <taxon>Dioscorea</taxon>
    </lineage>
</organism>
<evidence type="ECO:0000313" key="2">
    <source>
        <dbReference type="Proteomes" id="UP001085076"/>
    </source>
</evidence>
<name>A0A9D5CB33_9LILI</name>
<protein>
    <submittedName>
        <fullName evidence="1">Uncharacterized protein</fullName>
    </submittedName>
</protein>
<proteinExistence type="predicted"/>
<dbReference type="AlphaFoldDB" id="A0A9D5CB33"/>
<dbReference type="EMBL" id="JAGGNH010000006">
    <property type="protein sequence ID" value="KAJ0969836.1"/>
    <property type="molecule type" value="Genomic_DNA"/>
</dbReference>
<dbReference type="Proteomes" id="UP001085076">
    <property type="component" value="Miscellaneous, Linkage group lg06"/>
</dbReference>
<reference evidence="1" key="1">
    <citation type="submission" date="2021-03" db="EMBL/GenBank/DDBJ databases">
        <authorList>
            <person name="Li Z."/>
            <person name="Yang C."/>
        </authorList>
    </citation>
    <scope>NUCLEOTIDE SEQUENCE</scope>
    <source>
        <strain evidence="1">Dzin_1.0</strain>
        <tissue evidence="1">Leaf</tissue>
    </source>
</reference>
<sequence length="168" mass="17418">MPAGAAVHAGAAALDAPVVDGLKEGLDLVLLGEVELGVVDPGEGEGAFVAGLEIGVRWKEMAGGQVKVGAARRAAVDGIGGHWASSSPRSINYFQICKFVPEGDNGGETTGGDNDNESNDGKRELAEAKSEASRGIGLSLDVLHRDPGQILGGICERQRLHWMHRQAA</sequence>